<evidence type="ECO:0000313" key="2">
    <source>
        <dbReference type="EMBL" id="GMR48599.1"/>
    </source>
</evidence>
<comment type="caution">
    <text evidence="2">The sequence shown here is derived from an EMBL/GenBank/DDBJ whole genome shotgun (WGS) entry which is preliminary data.</text>
</comment>
<feature type="non-terminal residue" evidence="2">
    <location>
        <position position="1"/>
    </location>
</feature>
<dbReference type="EMBL" id="BTRK01000004">
    <property type="protein sequence ID" value="GMR48599.1"/>
    <property type="molecule type" value="Genomic_DNA"/>
</dbReference>
<dbReference type="AlphaFoldDB" id="A0AAN5I1S7"/>
<gene>
    <name evidence="2" type="ORF">PMAYCL1PPCAC_18794</name>
</gene>
<keyword evidence="3" id="KW-1185">Reference proteome</keyword>
<proteinExistence type="predicted"/>
<protein>
    <submittedName>
        <fullName evidence="2">Uncharacterized protein</fullName>
    </submittedName>
</protein>
<organism evidence="2 3">
    <name type="scientific">Pristionchus mayeri</name>
    <dbReference type="NCBI Taxonomy" id="1317129"/>
    <lineage>
        <taxon>Eukaryota</taxon>
        <taxon>Metazoa</taxon>
        <taxon>Ecdysozoa</taxon>
        <taxon>Nematoda</taxon>
        <taxon>Chromadorea</taxon>
        <taxon>Rhabditida</taxon>
        <taxon>Rhabditina</taxon>
        <taxon>Diplogasteromorpha</taxon>
        <taxon>Diplogasteroidea</taxon>
        <taxon>Neodiplogasteridae</taxon>
        <taxon>Pristionchus</taxon>
    </lineage>
</organism>
<feature type="compositionally biased region" description="Basic residues" evidence="1">
    <location>
        <begin position="1"/>
        <end position="22"/>
    </location>
</feature>
<feature type="region of interest" description="Disordered" evidence="1">
    <location>
        <begin position="1"/>
        <end position="24"/>
    </location>
</feature>
<evidence type="ECO:0000313" key="3">
    <source>
        <dbReference type="Proteomes" id="UP001328107"/>
    </source>
</evidence>
<accession>A0AAN5I1S7</accession>
<feature type="region of interest" description="Disordered" evidence="1">
    <location>
        <begin position="55"/>
        <end position="75"/>
    </location>
</feature>
<evidence type="ECO:0000256" key="1">
    <source>
        <dbReference type="SAM" id="MobiDB-lite"/>
    </source>
</evidence>
<name>A0AAN5I1S7_9BILA</name>
<dbReference type="Proteomes" id="UP001328107">
    <property type="component" value="Unassembled WGS sequence"/>
</dbReference>
<reference evidence="3" key="1">
    <citation type="submission" date="2022-10" db="EMBL/GenBank/DDBJ databases">
        <title>Genome assembly of Pristionchus species.</title>
        <authorList>
            <person name="Yoshida K."/>
            <person name="Sommer R.J."/>
        </authorList>
    </citation>
    <scope>NUCLEOTIDE SEQUENCE [LARGE SCALE GENOMIC DNA]</scope>
    <source>
        <strain evidence="3">RS5460</strain>
    </source>
</reference>
<sequence>PHAGAKVRGRTPGRRIRGKGQNRRVDTSKFVIRALNRDDHLTHSETRIALGLPGKASRPSIKLTPHTPPPSPVDEGVQLLVVDLERELLTRGFDEQTYASCNAIKCDFEKEDLCEYESSLDELIFGDDAFRRRRKRSTLDSFTIRAWTNLGAANGDPALANIALATGRLPSDVFSQGKNEQFVGTQVNPNQMAMMSTQINATSPLRIFFDVWEGTRGVQLRVCCDAVCPFETELGVKRGSRNWLQREVICPKGTRQLSFECSNTGKFRGACGLDNIRMDKC</sequence>